<dbReference type="Proteomes" id="UP001164743">
    <property type="component" value="Chromosome 10A"/>
</dbReference>
<sequence>MDVPDTLTNHRFRHQAAYAAKFFSRLVNYDWSRGRANTEADLSIDRLRSKKYLLTELHSTLLPLLRQHIIAISRALGDSNGWRLNPTLTLELVIEIQPKLELTLDRTICAIHDIIPGSRYKKTLTNDQHFKELKRYIIRGLDRSFGNELNYHLDRFFSECRWVMESRMLSANRHPSAPFVDEVLQSIESVISWSKGSDSQQIYNQWQLAAECINRALDDAFSVTQLNEGRISQSVIKLTQSLIPVVKLSSLFFNKVSTNGMAKSKPPFFTEMTSHQLTSMEESVNKIADHAISLIPCLRFTGENQQVPIATNYCEHVESLLSCLQSCLLLVDLYILPRCTQTNGCSSQTCLKTWLVTWNTMFSEATNNATEACQSFEME</sequence>
<dbReference type="RefSeq" id="XP_053024312.1">
    <property type="nucleotide sequence ID" value="XM_053160326.1"/>
</dbReference>
<gene>
    <name evidence="1" type="ORF">PtA15_10A176</name>
</gene>
<evidence type="ECO:0000313" key="1">
    <source>
        <dbReference type="EMBL" id="WAQ88757.1"/>
    </source>
</evidence>
<accession>A0ABY7CXN0</accession>
<protein>
    <submittedName>
        <fullName evidence="1">Uncharacterized protein</fullName>
    </submittedName>
</protein>
<name>A0ABY7CXN0_9BASI</name>
<reference evidence="1" key="1">
    <citation type="submission" date="2022-10" db="EMBL/GenBank/DDBJ databases">
        <title>Puccinia triticina Genome sequencing and assembly.</title>
        <authorList>
            <person name="Li C."/>
        </authorList>
    </citation>
    <scope>NUCLEOTIDE SEQUENCE</scope>
    <source>
        <strain evidence="1">Pt15</strain>
    </source>
</reference>
<dbReference type="PANTHER" id="PTHR33069">
    <property type="entry name" value="CHROMOSOME 7, WHOLE GENOME SHOTGUN SEQUENCE-RELATED"/>
    <property type="match status" value="1"/>
</dbReference>
<evidence type="ECO:0000313" key="2">
    <source>
        <dbReference type="Proteomes" id="UP001164743"/>
    </source>
</evidence>
<organism evidence="1 2">
    <name type="scientific">Puccinia triticina</name>
    <dbReference type="NCBI Taxonomy" id="208348"/>
    <lineage>
        <taxon>Eukaryota</taxon>
        <taxon>Fungi</taxon>
        <taxon>Dikarya</taxon>
        <taxon>Basidiomycota</taxon>
        <taxon>Pucciniomycotina</taxon>
        <taxon>Pucciniomycetes</taxon>
        <taxon>Pucciniales</taxon>
        <taxon>Pucciniaceae</taxon>
        <taxon>Puccinia</taxon>
    </lineage>
</organism>
<keyword evidence="2" id="KW-1185">Reference proteome</keyword>
<proteinExistence type="predicted"/>
<dbReference type="GeneID" id="77801221"/>
<dbReference type="PANTHER" id="PTHR33069:SF3">
    <property type="entry name" value="DYNEIN HEAVY CHAIN TAIL DOMAIN-CONTAINING PROTEIN"/>
    <property type="match status" value="1"/>
</dbReference>
<dbReference type="EMBL" id="CP110430">
    <property type="protein sequence ID" value="WAQ88757.1"/>
    <property type="molecule type" value="Genomic_DNA"/>
</dbReference>